<name>A0A221K5Z0_9RHOB</name>
<keyword evidence="5 7" id="KW-1133">Transmembrane helix</keyword>
<evidence type="ECO:0000256" key="1">
    <source>
        <dbReference type="ARBA" id="ARBA00004651"/>
    </source>
</evidence>
<dbReference type="RefSeq" id="WP_089422475.1">
    <property type="nucleotide sequence ID" value="NZ_CP022416.1"/>
</dbReference>
<evidence type="ECO:0000313" key="10">
    <source>
        <dbReference type="Proteomes" id="UP000199754"/>
    </source>
</evidence>
<comment type="function">
    <text evidence="7">Part of the tripartite ATP-independent periplasmic (TRAP) transport system.</text>
</comment>
<keyword evidence="6 7" id="KW-0472">Membrane</keyword>
<organism evidence="9 10">
    <name type="scientific">Pseudosulfitobacter pseudonitzschiae</name>
    <dbReference type="NCBI Taxonomy" id="1402135"/>
    <lineage>
        <taxon>Bacteria</taxon>
        <taxon>Pseudomonadati</taxon>
        <taxon>Pseudomonadota</taxon>
        <taxon>Alphaproteobacteria</taxon>
        <taxon>Rhodobacterales</taxon>
        <taxon>Roseobacteraceae</taxon>
        <taxon>Pseudosulfitobacter</taxon>
    </lineage>
</organism>
<accession>A0A221K5Z0</accession>
<keyword evidence="4 7" id="KW-0812">Transmembrane</keyword>
<comment type="similarity">
    <text evidence="7">Belongs to the TRAP transporter small permease family.</text>
</comment>
<feature type="transmembrane region" description="Helical" evidence="7">
    <location>
        <begin position="86"/>
        <end position="111"/>
    </location>
</feature>
<evidence type="ECO:0000256" key="7">
    <source>
        <dbReference type="RuleBase" id="RU369079"/>
    </source>
</evidence>
<evidence type="ECO:0000256" key="5">
    <source>
        <dbReference type="ARBA" id="ARBA00022989"/>
    </source>
</evidence>
<dbReference type="Pfam" id="PF04290">
    <property type="entry name" value="DctQ"/>
    <property type="match status" value="1"/>
</dbReference>
<keyword evidence="3" id="KW-1003">Cell membrane</keyword>
<proteinExistence type="inferred from homology"/>
<dbReference type="OrthoDB" id="7363060at2"/>
<feature type="transmembrane region" description="Helical" evidence="7">
    <location>
        <begin position="54"/>
        <end position="74"/>
    </location>
</feature>
<protein>
    <recommendedName>
        <fullName evidence="7">TRAP transporter small permease protein</fullName>
    </recommendedName>
</protein>
<comment type="subunit">
    <text evidence="7">The complex comprises the extracytoplasmic solute receptor protein and the two transmembrane proteins.</text>
</comment>
<dbReference type="GO" id="GO:0005886">
    <property type="term" value="C:plasma membrane"/>
    <property type="evidence" value="ECO:0007669"/>
    <property type="project" value="UniProtKB-SubCell"/>
</dbReference>
<feature type="transmembrane region" description="Helical" evidence="7">
    <location>
        <begin position="131"/>
        <end position="153"/>
    </location>
</feature>
<evidence type="ECO:0000256" key="2">
    <source>
        <dbReference type="ARBA" id="ARBA00022448"/>
    </source>
</evidence>
<keyword evidence="9" id="KW-0614">Plasmid</keyword>
<keyword evidence="7" id="KW-0997">Cell inner membrane</keyword>
<dbReference type="KEGG" id="spse:SULPSESMR1_04716"/>
<feature type="domain" description="Tripartite ATP-independent periplasmic transporters DctQ component" evidence="8">
    <location>
        <begin position="29"/>
        <end position="153"/>
    </location>
</feature>
<dbReference type="AlphaFoldDB" id="A0A221K5Z0"/>
<keyword evidence="2 7" id="KW-0813">Transport</keyword>
<evidence type="ECO:0000259" key="8">
    <source>
        <dbReference type="Pfam" id="PF04290"/>
    </source>
</evidence>
<reference evidence="9 10" key="1">
    <citation type="submission" date="2017-07" db="EMBL/GenBank/DDBJ databases">
        <title>Genome Sequence of Sulfitobacter pseudonitzschiae Strain SMR1 Isolated from a culture of the Diatom Skeletonema marinoi.</title>
        <authorList>
            <person name="Topel M."/>
            <person name="Pinder M.I.M."/>
            <person name="Johansson O.N."/>
            <person name="Kourtchenko O."/>
            <person name="Godhe A."/>
            <person name="Clarke A.K."/>
        </authorList>
    </citation>
    <scope>NUCLEOTIDE SEQUENCE [LARGE SCALE GENOMIC DNA]</scope>
    <source>
        <strain evidence="9 10">SMR1</strain>
        <plasmid evidence="9 10">pSMR1-1</plasmid>
    </source>
</reference>
<dbReference type="EMBL" id="CP022416">
    <property type="protein sequence ID" value="ASM74414.1"/>
    <property type="molecule type" value="Genomic_DNA"/>
</dbReference>
<comment type="subcellular location">
    <subcellularLocation>
        <location evidence="7">Cell inner membrane</location>
        <topology evidence="7">Multi-pass membrane protein</topology>
    </subcellularLocation>
    <subcellularLocation>
        <location evidence="1">Cell membrane</location>
        <topology evidence="1">Multi-pass membrane protein</topology>
    </subcellularLocation>
</comment>
<evidence type="ECO:0000256" key="3">
    <source>
        <dbReference type="ARBA" id="ARBA00022475"/>
    </source>
</evidence>
<sequence length="163" mass="17514">MDLGQLAKLARGLINAFAMLGVIAYGAAALVTVADIIGRRFGLPVEGVVDLVQLFVVTGAWLVLPFAFLTAAHVSVDFVLDLLPHAFVVPLKILGTVLSLGLLGLMLQQGYTTFLTRTMFGDTSQQLGIPIAWYWYPLLVGMTVSLLAVLLELGASLKQERQS</sequence>
<evidence type="ECO:0000256" key="6">
    <source>
        <dbReference type="ARBA" id="ARBA00023136"/>
    </source>
</evidence>
<dbReference type="Proteomes" id="UP000199754">
    <property type="component" value="Plasmid pSMR1-1"/>
</dbReference>
<evidence type="ECO:0000313" key="9">
    <source>
        <dbReference type="EMBL" id="ASM74414.1"/>
    </source>
</evidence>
<keyword evidence="10" id="KW-1185">Reference proteome</keyword>
<dbReference type="GO" id="GO:0022857">
    <property type="term" value="F:transmembrane transporter activity"/>
    <property type="evidence" value="ECO:0007669"/>
    <property type="project" value="UniProtKB-UniRule"/>
</dbReference>
<evidence type="ECO:0000256" key="4">
    <source>
        <dbReference type="ARBA" id="ARBA00022692"/>
    </source>
</evidence>
<gene>
    <name evidence="9" type="ORF">SULPSESMR1_04716</name>
</gene>
<geneLocation type="plasmid" evidence="9 10">
    <name>pSMR1-1</name>
</geneLocation>
<dbReference type="InterPro" id="IPR055348">
    <property type="entry name" value="DctQ"/>
</dbReference>
<feature type="transmembrane region" description="Helical" evidence="7">
    <location>
        <begin position="12"/>
        <end position="34"/>
    </location>
</feature>